<gene>
    <name evidence="1" type="ORF">Nepgr_017429</name>
</gene>
<keyword evidence="2" id="KW-1185">Reference proteome</keyword>
<name>A0AAD3SPF0_NEPGR</name>
<dbReference type="Proteomes" id="UP001279734">
    <property type="component" value="Unassembled WGS sequence"/>
</dbReference>
<reference evidence="1" key="1">
    <citation type="submission" date="2023-05" db="EMBL/GenBank/DDBJ databases">
        <title>Nepenthes gracilis genome sequencing.</title>
        <authorList>
            <person name="Fukushima K."/>
        </authorList>
    </citation>
    <scope>NUCLEOTIDE SEQUENCE</scope>
    <source>
        <strain evidence="1">SING2019-196</strain>
    </source>
</reference>
<dbReference type="AlphaFoldDB" id="A0AAD3SPF0"/>
<protein>
    <submittedName>
        <fullName evidence="1">Uncharacterized protein</fullName>
    </submittedName>
</protein>
<proteinExistence type="predicted"/>
<evidence type="ECO:0000313" key="1">
    <source>
        <dbReference type="EMBL" id="GMH15588.1"/>
    </source>
</evidence>
<accession>A0AAD3SPF0</accession>
<evidence type="ECO:0000313" key="2">
    <source>
        <dbReference type="Proteomes" id="UP001279734"/>
    </source>
</evidence>
<organism evidence="1 2">
    <name type="scientific">Nepenthes gracilis</name>
    <name type="common">Slender pitcher plant</name>
    <dbReference type="NCBI Taxonomy" id="150966"/>
    <lineage>
        <taxon>Eukaryota</taxon>
        <taxon>Viridiplantae</taxon>
        <taxon>Streptophyta</taxon>
        <taxon>Embryophyta</taxon>
        <taxon>Tracheophyta</taxon>
        <taxon>Spermatophyta</taxon>
        <taxon>Magnoliopsida</taxon>
        <taxon>eudicotyledons</taxon>
        <taxon>Gunneridae</taxon>
        <taxon>Pentapetalae</taxon>
        <taxon>Caryophyllales</taxon>
        <taxon>Nepenthaceae</taxon>
        <taxon>Nepenthes</taxon>
    </lineage>
</organism>
<comment type="caution">
    <text evidence="1">The sequence shown here is derived from an EMBL/GenBank/DDBJ whole genome shotgun (WGS) entry which is preliminary data.</text>
</comment>
<sequence>MLFEAAGLLAELFEEELSVLADNFLTFPDSWDLAMVILVVVLRPFNLLIAGLHHLAQYGRQQLLSAEATLVLLMRYLQKAVNSRENAVALTAIKSLPLISSGNLTVCHLCFAGCADPAAVFASATALDVLDVLPAYVSDPELGLWQFCKADDLGLLLGTPTEKQRPGVSSLRDWHVYPQWEPQNLERAVPSLGPDGVGLLSKMLKYDDEKARE</sequence>
<dbReference type="EMBL" id="BSYO01000015">
    <property type="protein sequence ID" value="GMH15588.1"/>
    <property type="molecule type" value="Genomic_DNA"/>
</dbReference>